<dbReference type="Proteomes" id="UP000567186">
    <property type="component" value="Unassembled WGS sequence"/>
</dbReference>
<dbReference type="Pfam" id="PF12323">
    <property type="entry name" value="HTH_OrfB_IS605"/>
    <property type="match status" value="1"/>
</dbReference>
<dbReference type="GO" id="GO:0003677">
    <property type="term" value="F:DNA binding"/>
    <property type="evidence" value="ECO:0007669"/>
    <property type="project" value="UniProtKB-KW"/>
</dbReference>
<feature type="region of interest" description="Disordered" evidence="7">
    <location>
        <begin position="426"/>
        <end position="456"/>
    </location>
</feature>
<evidence type="ECO:0000259" key="10">
    <source>
        <dbReference type="Pfam" id="PF12323"/>
    </source>
</evidence>
<evidence type="ECO:0000259" key="9">
    <source>
        <dbReference type="Pfam" id="PF07282"/>
    </source>
</evidence>
<dbReference type="NCBIfam" id="NF040570">
    <property type="entry name" value="guided_TnpB"/>
    <property type="match status" value="1"/>
</dbReference>
<evidence type="ECO:0000256" key="7">
    <source>
        <dbReference type="SAM" id="MobiDB-lite"/>
    </source>
</evidence>
<dbReference type="InterPro" id="IPR021027">
    <property type="entry name" value="Transposase_put_HTH"/>
</dbReference>
<dbReference type="InterPro" id="IPR010095">
    <property type="entry name" value="Cas12f1-like_TNB"/>
</dbReference>
<comment type="caution">
    <text evidence="11">The sequence shown here is derived from an EMBL/GenBank/DDBJ whole genome shotgun (WGS) entry which is preliminary data.</text>
</comment>
<dbReference type="GO" id="GO:0032196">
    <property type="term" value="P:transposition"/>
    <property type="evidence" value="ECO:0007669"/>
    <property type="project" value="UniProtKB-KW"/>
</dbReference>
<feature type="compositionally biased region" description="Low complexity" evidence="7">
    <location>
        <begin position="440"/>
        <end position="450"/>
    </location>
</feature>
<evidence type="ECO:0000256" key="5">
    <source>
        <dbReference type="ARBA" id="ARBA00023125"/>
    </source>
</evidence>
<organism evidence="11 12">
    <name type="scientific">Marinobacter orientalis</name>
    <dbReference type="NCBI Taxonomy" id="1928859"/>
    <lineage>
        <taxon>Bacteria</taxon>
        <taxon>Pseudomonadati</taxon>
        <taxon>Pseudomonadota</taxon>
        <taxon>Gammaproteobacteria</taxon>
        <taxon>Pseudomonadales</taxon>
        <taxon>Marinobacteraceae</taxon>
        <taxon>Marinobacter</taxon>
    </lineage>
</organism>
<reference evidence="11 12" key="1">
    <citation type="submission" date="2020-04" db="EMBL/GenBank/DDBJ databases">
        <title>Marinobacter oceani sp. nov., isolated from marine solar saltern.</title>
        <authorList>
            <person name="Chen X.-Y."/>
        </authorList>
    </citation>
    <scope>NUCLEOTIDE SEQUENCE [LARGE SCALE GENOMIC DNA]</scope>
    <source>
        <strain evidence="11 12">W62</strain>
    </source>
</reference>
<keyword evidence="2" id="KW-0815">Transposition</keyword>
<dbReference type="Pfam" id="PF07282">
    <property type="entry name" value="Cas12f1-like_TNB"/>
    <property type="match status" value="1"/>
</dbReference>
<dbReference type="GO" id="GO:0006310">
    <property type="term" value="P:DNA recombination"/>
    <property type="evidence" value="ECO:0007669"/>
    <property type="project" value="UniProtKB-KW"/>
</dbReference>
<dbReference type="OrthoDB" id="5915636at2"/>
<keyword evidence="4" id="KW-0862">Zinc</keyword>
<sequence>MLTGIRYKATPTDHQARTLAQWIGCARMIWNAKCDEDRYLRAFARKFLPVGTYPKPDKAYSQYKTELTPWLKKCPSQILRNSATIWAQTYQDFFKGRCGRPQPKNRIRGNYIWLTRELFQLVKEDGRWVLRIGTKKNDLGELKVKWHRKPRADRLPNSIWIRVEHGRWSVSFSYDDGKLDDNHLTNVEHLRWLRRCSVDQLESLITPLDRGVARPVQTHDATYTVDTTALRKQRGREKYLKRCQRKLARQKKGSNRRKQTLARVARIHQKTASARDDFLHKTSRAVVDSAKVIVLEDLKLANMTKRAAPVPGIAPGCWLANGARAKSGLNKALLGVGLNRLETYIDYKAYRQNKPVFKVNPVNTSRECAACGHTHPENRRTQATFRCLYCGHADNADRNAALVIRQRAICLILHSGTELAGSKKNVLRPGANANPRKTPAAQAASATGGSSKKKAA</sequence>
<accession>A0A7Y0WTL5</accession>
<gene>
    <name evidence="11" type="ORF">HIU99_16115</name>
</gene>
<dbReference type="EMBL" id="JABCKY010000008">
    <property type="protein sequence ID" value="NMT65108.1"/>
    <property type="molecule type" value="Genomic_DNA"/>
</dbReference>
<feature type="domain" description="Transposase putative helix-turn-helix" evidence="10">
    <location>
        <begin position="1"/>
        <end position="31"/>
    </location>
</feature>
<keyword evidence="12" id="KW-1185">Reference proteome</keyword>
<dbReference type="RefSeq" id="WP_135955690.1">
    <property type="nucleotide sequence ID" value="NZ_JABCKY010000008.1"/>
</dbReference>
<evidence type="ECO:0000256" key="3">
    <source>
        <dbReference type="ARBA" id="ARBA00022723"/>
    </source>
</evidence>
<proteinExistence type="inferred from homology"/>
<comment type="similarity">
    <text evidence="1">In the C-terminal section; belongs to the transposase 35 family.</text>
</comment>
<dbReference type="GO" id="GO:0046872">
    <property type="term" value="F:metal ion binding"/>
    <property type="evidence" value="ECO:0007669"/>
    <property type="project" value="UniProtKB-KW"/>
</dbReference>
<feature type="domain" description="Cas12f1-like TNB" evidence="9">
    <location>
        <begin position="340"/>
        <end position="404"/>
    </location>
</feature>
<keyword evidence="3" id="KW-0479">Metal-binding</keyword>
<dbReference type="InterPro" id="IPR001959">
    <property type="entry name" value="Transposase"/>
</dbReference>
<feature type="domain" description="Probable transposase IS891/IS1136/IS1341" evidence="8">
    <location>
        <begin position="231"/>
        <end position="306"/>
    </location>
</feature>
<evidence type="ECO:0000256" key="4">
    <source>
        <dbReference type="ARBA" id="ARBA00022833"/>
    </source>
</evidence>
<keyword evidence="6" id="KW-0233">DNA recombination</keyword>
<evidence type="ECO:0000313" key="11">
    <source>
        <dbReference type="EMBL" id="NMT65108.1"/>
    </source>
</evidence>
<protein>
    <submittedName>
        <fullName evidence="11">Transposase</fullName>
    </submittedName>
</protein>
<name>A0A7Y0WTL5_9GAMM</name>
<evidence type="ECO:0000256" key="2">
    <source>
        <dbReference type="ARBA" id="ARBA00022578"/>
    </source>
</evidence>
<evidence type="ECO:0000256" key="6">
    <source>
        <dbReference type="ARBA" id="ARBA00023172"/>
    </source>
</evidence>
<dbReference type="Pfam" id="PF01385">
    <property type="entry name" value="OrfB_IS605"/>
    <property type="match status" value="1"/>
</dbReference>
<keyword evidence="5" id="KW-0238">DNA-binding</keyword>
<evidence type="ECO:0000256" key="1">
    <source>
        <dbReference type="ARBA" id="ARBA00008761"/>
    </source>
</evidence>
<evidence type="ECO:0000313" key="12">
    <source>
        <dbReference type="Proteomes" id="UP000567186"/>
    </source>
</evidence>
<dbReference type="AlphaFoldDB" id="A0A7Y0WTL5"/>
<evidence type="ECO:0000259" key="8">
    <source>
        <dbReference type="Pfam" id="PF01385"/>
    </source>
</evidence>